<evidence type="ECO:0000256" key="4">
    <source>
        <dbReference type="ARBA" id="ARBA00011503"/>
    </source>
</evidence>
<feature type="binding site" evidence="12">
    <location>
        <position position="52"/>
    </location>
    <ligand>
        <name>CoA</name>
        <dbReference type="ChEBI" id="CHEBI:57287"/>
    </ligand>
</feature>
<evidence type="ECO:0000256" key="7">
    <source>
        <dbReference type="ARBA" id="ARBA00023191"/>
    </source>
</evidence>
<evidence type="ECO:0000256" key="11">
    <source>
        <dbReference type="ARBA" id="ARBA00049191"/>
    </source>
</evidence>
<dbReference type="PANTHER" id="PTHR38096">
    <property type="entry name" value="ENTEROBACTIN SYNTHASE COMPONENT D"/>
    <property type="match status" value="1"/>
</dbReference>
<dbReference type="GO" id="GO:0009239">
    <property type="term" value="P:enterobactin biosynthetic process"/>
    <property type="evidence" value="ECO:0007669"/>
    <property type="project" value="UniProtKB-UniPathway"/>
</dbReference>
<dbReference type="OrthoDB" id="8210607at2"/>
<feature type="binding site" evidence="12">
    <location>
        <position position="150"/>
    </location>
    <ligand>
        <name>CoA</name>
        <dbReference type="ChEBI" id="CHEBI:57287"/>
    </ligand>
</feature>
<dbReference type="GO" id="GO:0009366">
    <property type="term" value="C:enterobactin synthetase complex"/>
    <property type="evidence" value="ECO:0007669"/>
    <property type="project" value="InterPro"/>
</dbReference>
<comment type="caution">
    <text evidence="17">The sequence shown here is derived from an EMBL/GenBank/DDBJ whole genome shotgun (WGS) entry which is preliminary data.</text>
</comment>
<comment type="cofactor">
    <cofactor evidence="13">
        <name>Mg(2+)</name>
        <dbReference type="ChEBI" id="CHEBI:18420"/>
    </cofactor>
</comment>
<evidence type="ECO:0000256" key="10">
    <source>
        <dbReference type="ARBA" id="ARBA00049176"/>
    </source>
</evidence>
<comment type="pathway">
    <text evidence="2">Siderophore biosynthesis; enterobactin biosynthesis.</text>
</comment>
<dbReference type="SUPFAM" id="SSF56214">
    <property type="entry name" value="4'-phosphopantetheinyl transferase"/>
    <property type="match status" value="1"/>
</dbReference>
<keyword evidence="6 17" id="KW-0808">Transferase</keyword>
<feature type="binding site" evidence="13">
    <location>
        <position position="110"/>
    </location>
    <ligand>
        <name>Mg(2+)</name>
        <dbReference type="ChEBI" id="CHEBI:18420"/>
    </ligand>
</feature>
<keyword evidence="19" id="KW-1185">Reference proteome</keyword>
<evidence type="ECO:0000256" key="5">
    <source>
        <dbReference type="ARBA" id="ARBA00019087"/>
    </source>
</evidence>
<dbReference type="GO" id="GO:0008897">
    <property type="term" value="F:holo-[acyl-carrier-protein] synthase activity"/>
    <property type="evidence" value="ECO:0007669"/>
    <property type="project" value="InterPro"/>
</dbReference>
<dbReference type="Pfam" id="PF17837">
    <property type="entry name" value="4PPT_N"/>
    <property type="match status" value="1"/>
</dbReference>
<reference evidence="18 19" key="1">
    <citation type="submission" date="2015-11" db="EMBL/GenBank/DDBJ databases">
        <title>The genome of Candidatus Endoriftia persephone in Ridgeia piscesae and population structure of the North Eastern Pacific vestimentiferan symbionts.</title>
        <authorList>
            <person name="Perez M."/>
            <person name="Juniper K.S."/>
        </authorList>
    </citation>
    <scope>NUCLEOTIDE SEQUENCE [LARGE SCALE GENOMIC DNA]</scope>
    <source>
        <strain evidence="17">Ind10</strain>
        <strain evidence="16">Ind11</strain>
    </source>
</reference>
<dbReference type="EMBL" id="LMXI01000383">
    <property type="protein sequence ID" value="KRT58277.1"/>
    <property type="molecule type" value="Genomic_DNA"/>
</dbReference>
<feature type="binding site" evidence="12">
    <location>
        <position position="44"/>
    </location>
    <ligand>
        <name>CoA</name>
        <dbReference type="ChEBI" id="CHEBI:57287"/>
    </ligand>
</feature>
<organism evidence="17 18">
    <name type="scientific">endosymbiont of Ridgeia piscesae</name>
    <dbReference type="NCBI Taxonomy" id="54398"/>
    <lineage>
        <taxon>Bacteria</taxon>
        <taxon>Pseudomonadati</taxon>
        <taxon>Pseudomonadota</taxon>
        <taxon>Gammaproteobacteria</taxon>
        <taxon>sulfur-oxidizing symbionts</taxon>
    </lineage>
</organism>
<dbReference type="UniPathway" id="UPA00017"/>
<keyword evidence="13" id="KW-0460">Magnesium</keyword>
<proteinExistence type="inferred from homology"/>
<evidence type="ECO:0000313" key="18">
    <source>
        <dbReference type="Proteomes" id="UP000051276"/>
    </source>
</evidence>
<evidence type="ECO:0000256" key="12">
    <source>
        <dbReference type="PIRSR" id="PIRSR603542-1"/>
    </source>
</evidence>
<comment type="function">
    <text evidence="1">Involved in the biosynthesis of the siderophore enterobactin (enterochelin), which is a macrocyclic trimeric lactone of N-(2,3-dihydroxybenzoyl)-serine. The serine trilactone serves as a scaffolding for the three catechol functionalities that provide hexadentate coordination for the tightly ligated iron(2+) atoms. Plays an essential role in the assembly of the enterobactin by catalyzing the transfer of the 4'-phosphopantetheine (Ppant) moiety from coenzyme A to the apo-domains of both EntB (ArCP domain) and EntF (PCP domain) to yield their holo-forms which make them competent for the activation of 2,3-dihydroxybenzoate (DHB) and L-serine, respectively.</text>
</comment>
<evidence type="ECO:0000256" key="8">
    <source>
        <dbReference type="ARBA" id="ARBA00029894"/>
    </source>
</evidence>
<comment type="catalytic activity">
    <reaction evidence="11">
        <text>apo-[peptidyl-carrier protein] + CoA = holo-[peptidyl-carrier protein] + adenosine 3',5'-bisphosphate + H(+)</text>
        <dbReference type="Rhea" id="RHEA:46228"/>
        <dbReference type="Rhea" id="RHEA-COMP:11479"/>
        <dbReference type="Rhea" id="RHEA-COMP:11480"/>
        <dbReference type="ChEBI" id="CHEBI:15378"/>
        <dbReference type="ChEBI" id="CHEBI:29999"/>
        <dbReference type="ChEBI" id="CHEBI:57287"/>
        <dbReference type="ChEBI" id="CHEBI:58343"/>
        <dbReference type="ChEBI" id="CHEBI:64479"/>
    </reaction>
</comment>
<dbReference type="Proteomes" id="UP000051276">
    <property type="component" value="Unassembled WGS sequence"/>
</dbReference>
<sequence>MSSEFLAEQLFPPEVALVIASPEMWEQPLFAAEEQLIENAIEKRRREFRAGRHAAHHAIQLAGGTSGPILRGDQREPRWPTGYLGSISHCADLALALACRRGAIVGLGVDVEPLAPLAAGLERKIESDTESAFLEAHPELPRRLVFSAKESLYKCYYPLVRRFFGFYEVELQITIETAQFSFRQAPGAKLALPAEPLFHGAYWITDKHLITGCYLTIG</sequence>
<dbReference type="InterPro" id="IPR037143">
    <property type="entry name" value="4-PPantetheinyl_Trfase_dom_sf"/>
</dbReference>
<evidence type="ECO:0000256" key="3">
    <source>
        <dbReference type="ARBA" id="ARBA00008342"/>
    </source>
</evidence>
<comment type="similarity">
    <text evidence="3">Belongs to the P-Pant transferase superfamily. EntD family.</text>
</comment>
<feature type="domain" description="4'-phosphopantetheinyl transferase" evidence="14">
    <location>
        <begin position="106"/>
        <end position="178"/>
    </location>
</feature>
<dbReference type="InterPro" id="IPR008278">
    <property type="entry name" value="4-PPantetheinyl_Trfase_dom"/>
</dbReference>
<accession>A0A0T5Z706</accession>
<dbReference type="AlphaFoldDB" id="A0A0T5Z706"/>
<protein>
    <recommendedName>
        <fullName evidence="5">Enterobactin synthase component D</fullName>
    </recommendedName>
    <alternativeName>
        <fullName evidence="8">4'-phosphopantetheinyl transferase EntD</fullName>
    </alternativeName>
    <alternativeName>
        <fullName evidence="9">Enterochelin synthase D</fullName>
    </alternativeName>
</protein>
<evidence type="ECO:0000313" key="17">
    <source>
        <dbReference type="EMBL" id="KRT58277.1"/>
    </source>
</evidence>
<feature type="domain" description="4'-phosphopantetheinyl transferase N-terminal" evidence="15">
    <location>
        <begin position="32"/>
        <end position="98"/>
    </location>
</feature>
<dbReference type="InterPro" id="IPR003542">
    <property type="entry name" value="Enbac_synth_compD-like"/>
</dbReference>
<gene>
    <name evidence="16" type="ORF">Ga0074115_11034</name>
    <name evidence="17" type="ORF">Ga0076813_13119</name>
</gene>
<feature type="binding site" evidence="12">
    <location>
        <position position="110"/>
    </location>
    <ligand>
        <name>CoA</name>
        <dbReference type="ChEBI" id="CHEBI:57287"/>
    </ligand>
</feature>
<dbReference type="Pfam" id="PF01648">
    <property type="entry name" value="ACPS"/>
    <property type="match status" value="1"/>
</dbReference>
<feature type="binding site" evidence="13">
    <location>
        <position position="112"/>
    </location>
    <ligand>
        <name>Mg(2+)</name>
        <dbReference type="ChEBI" id="CHEBI:18420"/>
    </ligand>
</feature>
<feature type="binding site" evidence="12">
    <location>
        <begin position="88"/>
        <end position="89"/>
    </location>
    <ligand>
        <name>CoA</name>
        <dbReference type="ChEBI" id="CHEBI:57287"/>
    </ligand>
</feature>
<dbReference type="GO" id="GO:0005886">
    <property type="term" value="C:plasma membrane"/>
    <property type="evidence" value="ECO:0007669"/>
    <property type="project" value="TreeGrafter"/>
</dbReference>
<evidence type="ECO:0000256" key="13">
    <source>
        <dbReference type="PIRSR" id="PIRSR603542-2"/>
    </source>
</evidence>
<evidence type="ECO:0000256" key="6">
    <source>
        <dbReference type="ARBA" id="ARBA00022679"/>
    </source>
</evidence>
<evidence type="ECO:0000256" key="9">
    <source>
        <dbReference type="ARBA" id="ARBA00031996"/>
    </source>
</evidence>
<evidence type="ECO:0000313" key="16">
    <source>
        <dbReference type="EMBL" id="KRT54822.1"/>
    </source>
</evidence>
<evidence type="ECO:0000256" key="1">
    <source>
        <dbReference type="ARBA" id="ARBA00003937"/>
    </source>
</evidence>
<dbReference type="PANTHER" id="PTHR38096:SF1">
    <property type="entry name" value="ENTEROBACTIN SYNTHASE COMPONENT D"/>
    <property type="match status" value="1"/>
</dbReference>
<dbReference type="PRINTS" id="PR01399">
    <property type="entry name" value="ENTSNTHTASED"/>
</dbReference>
<evidence type="ECO:0000259" key="15">
    <source>
        <dbReference type="Pfam" id="PF17837"/>
    </source>
</evidence>
<evidence type="ECO:0000256" key="2">
    <source>
        <dbReference type="ARBA" id="ARBA00004993"/>
    </source>
</evidence>
<comment type="catalytic activity">
    <reaction evidence="10">
        <text>apo-[aryl-carrier protein] + CoA = holo-[aryl-carrier protein] + adenosine 3',5'-bisphosphate + H(+)</text>
        <dbReference type="Rhea" id="RHEA:48404"/>
        <dbReference type="Rhea" id="RHEA-COMP:15903"/>
        <dbReference type="Rhea" id="RHEA-COMP:17557"/>
        <dbReference type="ChEBI" id="CHEBI:15378"/>
        <dbReference type="ChEBI" id="CHEBI:29999"/>
        <dbReference type="ChEBI" id="CHEBI:57287"/>
        <dbReference type="ChEBI" id="CHEBI:58343"/>
        <dbReference type="ChEBI" id="CHEBI:64479"/>
    </reaction>
</comment>
<dbReference type="InterPro" id="IPR041354">
    <property type="entry name" value="4PPT_N"/>
</dbReference>
<dbReference type="Proteomes" id="UP000051634">
    <property type="component" value="Unassembled WGS sequence"/>
</dbReference>
<name>A0A0T5Z706_9GAMM</name>
<dbReference type="EMBL" id="LDXT01000087">
    <property type="protein sequence ID" value="KRT54822.1"/>
    <property type="molecule type" value="Genomic_DNA"/>
</dbReference>
<dbReference type="STRING" id="54398.Ga0074115_11034"/>
<keyword evidence="13" id="KW-0479">Metal-binding</keyword>
<evidence type="ECO:0000259" key="14">
    <source>
        <dbReference type="Pfam" id="PF01648"/>
    </source>
</evidence>
<feature type="binding site" evidence="12">
    <location>
        <position position="154"/>
    </location>
    <ligand>
        <name>CoA</name>
        <dbReference type="ChEBI" id="CHEBI:57287"/>
    </ligand>
</feature>
<dbReference type="RefSeq" id="WP_057956266.1">
    <property type="nucleotide sequence ID" value="NZ_KQ556917.1"/>
</dbReference>
<keyword evidence="7" id="KW-0259">Enterobactin biosynthesis</keyword>
<dbReference type="GO" id="GO:0000287">
    <property type="term" value="F:magnesium ion binding"/>
    <property type="evidence" value="ECO:0007669"/>
    <property type="project" value="InterPro"/>
</dbReference>
<evidence type="ECO:0000313" key="19">
    <source>
        <dbReference type="Proteomes" id="UP000051634"/>
    </source>
</evidence>
<comment type="subunit">
    <text evidence="4">EntB, EntD, EntE, and EntF form a multienzyme complex called enterobactin synthase.</text>
</comment>